<evidence type="ECO:0000256" key="7">
    <source>
        <dbReference type="SAM" id="MobiDB-lite"/>
    </source>
</evidence>
<evidence type="ECO:0000313" key="12">
    <source>
        <dbReference type="Proteomes" id="UP000823388"/>
    </source>
</evidence>
<evidence type="ECO:0000256" key="1">
    <source>
        <dbReference type="ARBA" id="ARBA00008894"/>
    </source>
</evidence>
<feature type="compositionally biased region" description="Basic and acidic residues" evidence="7">
    <location>
        <begin position="837"/>
        <end position="846"/>
    </location>
</feature>
<organism evidence="11 12">
    <name type="scientific">Panicum virgatum</name>
    <name type="common">Blackwell switchgrass</name>
    <dbReference type="NCBI Taxonomy" id="38727"/>
    <lineage>
        <taxon>Eukaryota</taxon>
        <taxon>Viridiplantae</taxon>
        <taxon>Streptophyta</taxon>
        <taxon>Embryophyta</taxon>
        <taxon>Tracheophyta</taxon>
        <taxon>Spermatophyta</taxon>
        <taxon>Magnoliopsida</taxon>
        <taxon>Liliopsida</taxon>
        <taxon>Poales</taxon>
        <taxon>Poaceae</taxon>
        <taxon>PACMAD clade</taxon>
        <taxon>Panicoideae</taxon>
        <taxon>Panicodae</taxon>
        <taxon>Paniceae</taxon>
        <taxon>Panicinae</taxon>
        <taxon>Panicum</taxon>
        <taxon>Panicum sect. Hiantes</taxon>
    </lineage>
</organism>
<keyword evidence="6" id="KW-0175">Coiled coil</keyword>
<name>A0A8T0VB72_PANVG</name>
<dbReference type="GO" id="GO:0098542">
    <property type="term" value="P:defense response to other organism"/>
    <property type="evidence" value="ECO:0007669"/>
    <property type="project" value="TreeGrafter"/>
</dbReference>
<dbReference type="Gene3D" id="1.10.10.10">
    <property type="entry name" value="Winged helix-like DNA-binding domain superfamily/Winged helix DNA-binding domain"/>
    <property type="match status" value="1"/>
</dbReference>
<dbReference type="EMBL" id="CM029041">
    <property type="protein sequence ID" value="KAG2629119.1"/>
    <property type="molecule type" value="Genomic_DNA"/>
</dbReference>
<evidence type="ECO:0000313" key="11">
    <source>
        <dbReference type="EMBL" id="KAG2629119.1"/>
    </source>
</evidence>
<dbReference type="Pfam" id="PF23559">
    <property type="entry name" value="WHD_DRP"/>
    <property type="match status" value="1"/>
</dbReference>
<evidence type="ECO:0000256" key="5">
    <source>
        <dbReference type="ARBA" id="ARBA00022821"/>
    </source>
</evidence>
<dbReference type="Pfam" id="PF18052">
    <property type="entry name" value="Rx_N"/>
    <property type="match status" value="1"/>
</dbReference>
<proteinExistence type="inferred from homology"/>
<gene>
    <name evidence="11" type="ORF">PVAP13_3KG401501</name>
</gene>
<keyword evidence="2" id="KW-0433">Leucine-rich repeat</keyword>
<feature type="domain" description="Disease resistance R13L4/SHOC-2-like LRR" evidence="10">
    <location>
        <begin position="488"/>
        <end position="770"/>
    </location>
</feature>
<dbReference type="InterPro" id="IPR036388">
    <property type="entry name" value="WH-like_DNA-bd_sf"/>
</dbReference>
<evidence type="ECO:0000256" key="2">
    <source>
        <dbReference type="ARBA" id="ARBA00022614"/>
    </source>
</evidence>
<keyword evidence="5" id="KW-0611">Plant defense</keyword>
<dbReference type="PANTHER" id="PTHR23155">
    <property type="entry name" value="DISEASE RESISTANCE PROTEIN RP"/>
    <property type="match status" value="1"/>
</dbReference>
<evidence type="ECO:0000259" key="9">
    <source>
        <dbReference type="Pfam" id="PF23559"/>
    </source>
</evidence>
<dbReference type="CDD" id="cd14798">
    <property type="entry name" value="RX-CC_like"/>
    <property type="match status" value="1"/>
</dbReference>
<dbReference type="InterPro" id="IPR032675">
    <property type="entry name" value="LRR_dom_sf"/>
</dbReference>
<comment type="similarity">
    <text evidence="1">Belongs to the disease resistance NB-LRR family.</text>
</comment>
<evidence type="ECO:0008006" key="13">
    <source>
        <dbReference type="Google" id="ProtNLM"/>
    </source>
</evidence>
<feature type="region of interest" description="Disordered" evidence="7">
    <location>
        <begin position="143"/>
        <end position="173"/>
    </location>
</feature>
<keyword evidence="12" id="KW-1185">Reference proteome</keyword>
<comment type="caution">
    <text evidence="11">The sequence shown here is derived from an EMBL/GenBank/DDBJ whole genome shotgun (WGS) entry which is preliminary data.</text>
</comment>
<feature type="domain" description="Disease resistance N-terminal" evidence="8">
    <location>
        <begin position="8"/>
        <end position="85"/>
    </location>
</feature>
<keyword evidence="3" id="KW-0677">Repeat</keyword>
<evidence type="ECO:0000256" key="3">
    <source>
        <dbReference type="ARBA" id="ARBA00022737"/>
    </source>
</evidence>
<evidence type="ECO:0000259" key="8">
    <source>
        <dbReference type="Pfam" id="PF18052"/>
    </source>
</evidence>
<dbReference type="AlphaFoldDB" id="A0A8T0VB72"/>
<dbReference type="InterPro" id="IPR058922">
    <property type="entry name" value="WHD_DRP"/>
</dbReference>
<evidence type="ECO:0000256" key="6">
    <source>
        <dbReference type="ARBA" id="ARBA00023054"/>
    </source>
</evidence>
<reference evidence="11" key="1">
    <citation type="submission" date="2020-05" db="EMBL/GenBank/DDBJ databases">
        <title>WGS assembly of Panicum virgatum.</title>
        <authorList>
            <person name="Lovell J.T."/>
            <person name="Jenkins J."/>
            <person name="Shu S."/>
            <person name="Juenger T.E."/>
            <person name="Schmutz J."/>
        </authorList>
    </citation>
    <scope>NUCLEOTIDE SEQUENCE</scope>
    <source>
        <strain evidence="11">AP13</strain>
    </source>
</reference>
<feature type="compositionally biased region" description="Low complexity" evidence="7">
    <location>
        <begin position="152"/>
        <end position="165"/>
    </location>
</feature>
<feature type="region of interest" description="Disordered" evidence="7">
    <location>
        <begin position="786"/>
        <end position="851"/>
    </location>
</feature>
<dbReference type="GO" id="GO:0000166">
    <property type="term" value="F:nucleotide binding"/>
    <property type="evidence" value="ECO:0007669"/>
    <property type="project" value="UniProtKB-KW"/>
</dbReference>
<dbReference type="InterPro" id="IPR055414">
    <property type="entry name" value="LRR_R13L4/SHOC2-like"/>
</dbReference>
<dbReference type="InterPro" id="IPR041118">
    <property type="entry name" value="Rx_N"/>
</dbReference>
<dbReference type="InterPro" id="IPR044974">
    <property type="entry name" value="Disease_R_plants"/>
</dbReference>
<feature type="domain" description="Disease resistance protein winged helix" evidence="9">
    <location>
        <begin position="322"/>
        <end position="391"/>
    </location>
</feature>
<evidence type="ECO:0000256" key="4">
    <source>
        <dbReference type="ARBA" id="ARBA00022741"/>
    </source>
</evidence>
<dbReference type="Pfam" id="PF23598">
    <property type="entry name" value="LRR_14"/>
    <property type="match status" value="1"/>
</dbReference>
<dbReference type="Gene3D" id="1.20.5.4130">
    <property type="match status" value="1"/>
</dbReference>
<sequence length="961" mass="107212">MAAQTQGAVDALLGLLSTAIKDEAKLMGGVPGNMQFIKDEMDSMNGFLTHLTKIEDEHDDQVRAWMKQVREIAYISEDCVERYVRDILPYLPGGGDPGFLYINTIRFLLRHPCKYCELHKLGNQLAELKLRVREVGQRRERYGVSVPEANKKPPVVKSPAAAAGAQDEEKRRDDFRRELEAQVLQQQYISSRAIDLFPDHHAFRRSKAKDDDKKAPEGSGDDDDDAKKILGRILEKCLTKPPPPPPDHRLGDEEAALVRMFLCALYASPYYTTNQEQELKNLDKKLAEKHDEANREQVMTFCYSMLSTEQKSCLQYLTAFLHEKEISRTSMVRRWVAERLVVKQVHEQDSSSTLEEAGERCFSKLVFRGFVHPSRISDSGTIKSCTMEEPVRRFVGSITRSENFLLHLPSHLERQLKIREIVQGRPPSSLPPPLPPPQHPLPLSLRLWNAVRCIPCTPTGLLLPPEEDASSTGGNNPMDKLVDFLEDLPDLYRLNVLDLGGCKGLQRRHIRSFRKLVWLRYLSLRDTDVHRYYDAASATASRCSRYINRLTLLETLDIRGTNIPPGDTKRIYLPNLKHLLADRRRPDDDRTPKMPSRIGWMKSMQTLSHVRISKEGTELEGVVRLRSAQQLRKLGVVVHGNKRTAEYLSRVLYALAPCLRSLSIWVITNTQTQPLDIPTIQAESSMVLENLDIKGNITSLPSWIGSRAHTQSLANVTLRDTEISAGEALRRLASVPGLRCLKLVGEAFAEQVIVFGKDVQFKALRILVVEGSDAFTASRLEFSAAPPNPKQEKIAADSAALAAPTTPATATVDPKLEKTAAPAPKLEKITTPAPALEDSKPKKTADADPAPSVAPKLEKIVWAVGGGGGGSSSRTMKKGYNDRQQDITIISGIKNIPSLKTIELRGDFNVPKLLDWTTKATSDPRCLHVSSSDRKILIDKVSLPTTGGDTLSLPVGVINMQ</sequence>
<dbReference type="Gene3D" id="3.80.10.10">
    <property type="entry name" value="Ribonuclease Inhibitor"/>
    <property type="match status" value="1"/>
</dbReference>
<feature type="compositionally biased region" description="Low complexity" evidence="7">
    <location>
        <begin position="796"/>
        <end position="811"/>
    </location>
</feature>
<accession>A0A8T0VB72</accession>
<dbReference type="SUPFAM" id="SSF52058">
    <property type="entry name" value="L domain-like"/>
    <property type="match status" value="1"/>
</dbReference>
<dbReference type="InterPro" id="IPR038005">
    <property type="entry name" value="RX-like_CC"/>
</dbReference>
<evidence type="ECO:0000259" key="10">
    <source>
        <dbReference type="Pfam" id="PF23598"/>
    </source>
</evidence>
<dbReference type="PANTHER" id="PTHR23155:SF1091">
    <property type="entry name" value="EXPRESSED PROTEIN"/>
    <property type="match status" value="1"/>
</dbReference>
<keyword evidence="4" id="KW-0547">Nucleotide-binding</keyword>
<feature type="region of interest" description="Disordered" evidence="7">
    <location>
        <begin position="204"/>
        <end position="226"/>
    </location>
</feature>
<protein>
    <recommendedName>
        <fullName evidence="13">Rx N-terminal domain-containing protein</fullName>
    </recommendedName>
</protein>
<dbReference type="Proteomes" id="UP000823388">
    <property type="component" value="Chromosome 3K"/>
</dbReference>